<dbReference type="EMBL" id="DF933839">
    <property type="protein sequence ID" value="GAM42065.1"/>
    <property type="molecule type" value="Genomic_DNA"/>
</dbReference>
<keyword evidence="3" id="KW-1185">Reference proteome</keyword>
<reference evidence="3" key="1">
    <citation type="journal article" date="2015" name="Genome Announc.">
        <title>Draft genome sequence of Talaromyces cellulolyticus strain Y-94, a source of lignocellulosic biomass-degrading enzymes.</title>
        <authorList>
            <person name="Fujii T."/>
            <person name="Koike H."/>
            <person name="Sawayama S."/>
            <person name="Yano S."/>
            <person name="Inoue H."/>
        </authorList>
    </citation>
    <scope>NUCLEOTIDE SEQUENCE [LARGE SCALE GENOMIC DNA]</scope>
    <source>
        <strain evidence="3">Y-94</strain>
    </source>
</reference>
<dbReference type="InterPro" id="IPR002925">
    <property type="entry name" value="Dienelactn_hydro"/>
</dbReference>
<evidence type="ECO:0000259" key="1">
    <source>
        <dbReference type="Pfam" id="PF01738"/>
    </source>
</evidence>
<dbReference type="Pfam" id="PF01738">
    <property type="entry name" value="DLH"/>
    <property type="match status" value="1"/>
</dbReference>
<dbReference type="Proteomes" id="UP000053095">
    <property type="component" value="Unassembled WGS sequence"/>
</dbReference>
<dbReference type="PANTHER" id="PTHR17630:SF44">
    <property type="entry name" value="PROTEIN AIM2"/>
    <property type="match status" value="1"/>
</dbReference>
<gene>
    <name evidence="2" type="ORF">TCE0_043f15700</name>
</gene>
<proteinExistence type="predicted"/>
<dbReference type="Gene3D" id="3.40.50.1820">
    <property type="entry name" value="alpha/beta hydrolase"/>
    <property type="match status" value="1"/>
</dbReference>
<evidence type="ECO:0000313" key="2">
    <source>
        <dbReference type="EMBL" id="GAM42065.1"/>
    </source>
</evidence>
<dbReference type="GO" id="GO:0016787">
    <property type="term" value="F:hydrolase activity"/>
    <property type="evidence" value="ECO:0007669"/>
    <property type="project" value="InterPro"/>
</dbReference>
<dbReference type="AlphaFoldDB" id="A0A0B8MYB7"/>
<feature type="domain" description="Dienelactone hydrolase" evidence="1">
    <location>
        <begin position="35"/>
        <end position="251"/>
    </location>
</feature>
<sequence>MTSHPATSCCYQGFKHGGQPQGTLAMLNGIEIYTNHPPNGSTEYGLLILTDIIGHRFINAQLVADQFAMNGYVVMIPDLFYGDPVPLNKAGEFNMQKWRAGEYHPRGTNHVPSTVDPVVEACLEHMRTKFKCKKIGAVGYCFGGKYVVRYLRPGQIDVGYTAHPSHIEAGELKNAKGPLAIAAAENDAIFPAEKRQESEAILKKLDVPYQINLYSGVNHGFAVRGDQKNPVVRYAQQNSFLQALEWFKEYLGE</sequence>
<protein>
    <recommendedName>
        <fullName evidence="1">Dienelactone hydrolase domain-containing protein</fullName>
    </recommendedName>
</protein>
<dbReference type="PANTHER" id="PTHR17630">
    <property type="entry name" value="DIENELACTONE HYDROLASE"/>
    <property type="match status" value="1"/>
</dbReference>
<dbReference type="InterPro" id="IPR029058">
    <property type="entry name" value="AB_hydrolase_fold"/>
</dbReference>
<name>A0A0B8MYB7_TALPI</name>
<accession>A0A0B8MYB7</accession>
<evidence type="ECO:0000313" key="3">
    <source>
        <dbReference type="Proteomes" id="UP000053095"/>
    </source>
</evidence>
<organism evidence="2 3">
    <name type="scientific">Talaromyces pinophilus</name>
    <name type="common">Penicillium pinophilum</name>
    <dbReference type="NCBI Taxonomy" id="128442"/>
    <lineage>
        <taxon>Eukaryota</taxon>
        <taxon>Fungi</taxon>
        <taxon>Dikarya</taxon>
        <taxon>Ascomycota</taxon>
        <taxon>Pezizomycotina</taxon>
        <taxon>Eurotiomycetes</taxon>
        <taxon>Eurotiomycetidae</taxon>
        <taxon>Eurotiales</taxon>
        <taxon>Trichocomaceae</taxon>
        <taxon>Talaromyces</taxon>
        <taxon>Talaromyces sect. Talaromyces</taxon>
    </lineage>
</organism>
<dbReference type="SUPFAM" id="SSF53474">
    <property type="entry name" value="alpha/beta-Hydrolases"/>
    <property type="match status" value="1"/>
</dbReference>